<comment type="function">
    <text evidence="10">The central subunit of the protein translocation channel SecYEG. Consists of two halves formed by TMs 1-5 and 6-10. These two domains form a lateral gate at the front which open onto the bilayer between TMs 2 and 7, and are clamped together by SecE at the back. The channel is closed by both a pore ring composed of hydrophobic SecY resides and a short helix (helix 2A) on the extracellular side of the membrane which forms a plug. The plug probably moves laterally to allow the channel to open. The ring and the pore may move independently.</text>
</comment>
<evidence type="ECO:0000256" key="6">
    <source>
        <dbReference type="ARBA" id="ARBA00022989"/>
    </source>
</evidence>
<keyword evidence="10" id="KW-1003">Cell membrane</keyword>
<keyword evidence="5 10" id="KW-0653">Protein transport</keyword>
<evidence type="ECO:0000256" key="7">
    <source>
        <dbReference type="ARBA" id="ARBA00023010"/>
    </source>
</evidence>
<evidence type="ECO:0000256" key="2">
    <source>
        <dbReference type="ARBA" id="ARBA00005751"/>
    </source>
</evidence>
<evidence type="ECO:0000256" key="3">
    <source>
        <dbReference type="ARBA" id="ARBA00022448"/>
    </source>
</evidence>
<feature type="transmembrane region" description="Helical" evidence="10">
    <location>
        <begin position="259"/>
        <end position="278"/>
    </location>
</feature>
<dbReference type="STRING" id="1617426.TR69_WS6001001194"/>
<feature type="transmembrane region" description="Helical" evidence="10">
    <location>
        <begin position="49"/>
        <end position="70"/>
    </location>
</feature>
<dbReference type="HAMAP" id="MF_01465">
    <property type="entry name" value="SecY"/>
    <property type="match status" value="1"/>
</dbReference>
<evidence type="ECO:0000256" key="1">
    <source>
        <dbReference type="ARBA" id="ARBA00004141"/>
    </source>
</evidence>
<evidence type="ECO:0000256" key="10">
    <source>
        <dbReference type="HAMAP-Rule" id="MF_01465"/>
    </source>
</evidence>
<keyword evidence="3 10" id="KW-0813">Transport</keyword>
<dbReference type="PROSITE" id="PS00756">
    <property type="entry name" value="SECY_2"/>
    <property type="match status" value="1"/>
</dbReference>
<dbReference type="InterPro" id="IPR002208">
    <property type="entry name" value="SecY/SEC61-alpha"/>
</dbReference>
<accession>A0A136LX25</accession>
<feature type="transmembrane region" description="Helical" evidence="10">
    <location>
        <begin position="143"/>
        <end position="163"/>
    </location>
</feature>
<dbReference type="Gene3D" id="1.10.3370.10">
    <property type="entry name" value="SecY subunit domain"/>
    <property type="match status" value="1"/>
</dbReference>
<dbReference type="InterPro" id="IPR030659">
    <property type="entry name" value="SecY_CS"/>
</dbReference>
<dbReference type="PIRSF" id="PIRSF004557">
    <property type="entry name" value="SecY"/>
    <property type="match status" value="1"/>
</dbReference>
<reference evidence="12 13" key="1">
    <citation type="submission" date="2015-02" db="EMBL/GenBank/DDBJ databases">
        <title>Improved understanding of the partial-nitritation anammox process through 23 genomes representing the majority of the microbial community.</title>
        <authorList>
            <person name="Speth D.R."/>
            <person name="In T Zandt M."/>
            <person name="Guerrero Cruz S."/>
            <person name="Jetten M.S."/>
            <person name="Dutilh B.E."/>
        </authorList>
    </citation>
    <scope>NUCLEOTIDE SEQUENCE [LARGE SCALE GENOMIC DNA]</scope>
    <source>
        <strain evidence="12">OLB20</strain>
    </source>
</reference>
<dbReference type="Proteomes" id="UP000070457">
    <property type="component" value="Unassembled WGS sequence"/>
</dbReference>
<evidence type="ECO:0000256" key="11">
    <source>
        <dbReference type="RuleBase" id="RU004349"/>
    </source>
</evidence>
<sequence length="490" mass="52952">MKKRLASIVKAPIGLLSRPGGVISKKISQATGSVSFLESLRNVDIRKKLIFTIGILVVYRILNAVPLPGIDVRLFIEVFRDSPLTNIFTLVTGGRLDNPSLVSIGLGAYINASIVIQLLQTVIPKFEELSKEGERGRKTLNQYTRILAVPLSAIQGFVIYTILSNVGTTVPELAGLVDGITPFQVVTMIVSLTAGSILLMWLGELISERGIGNGISILITVSILSSLPGLIARDFSFMAQDLQLLAGGNFNVLLNENFLIVYAVIIGLILLVLGVVYINEAVRKITIQYARRFRGDGMQGSYLPLKINQAGVIPVIFASALLTFPQIISQFLLSSADSESFLFKLGAGINDSFLGADLSTQTTEERLSYFAAYALLIIGFTFFYTFVTYKPSETADNLKKSGGFIPGLRPGKATQKFITHVLVRLTVVGSIFLAVISLIPSIVILSPQGANLTIIGAVGGTSILIIVGVILDTIRQMKSLTVSISYDQYK</sequence>
<dbReference type="SUPFAM" id="SSF103491">
    <property type="entry name" value="Preprotein translocase SecY subunit"/>
    <property type="match status" value="1"/>
</dbReference>
<feature type="transmembrane region" description="Helical" evidence="10">
    <location>
        <begin position="421"/>
        <end position="444"/>
    </location>
</feature>
<dbReference type="Pfam" id="PF00344">
    <property type="entry name" value="SecY"/>
    <property type="match status" value="1"/>
</dbReference>
<name>A0A136LX25_9BACT</name>
<dbReference type="InterPro" id="IPR026593">
    <property type="entry name" value="SecY"/>
</dbReference>
<dbReference type="PRINTS" id="PR00303">
    <property type="entry name" value="SECYTRNLCASE"/>
</dbReference>
<dbReference type="EMBL" id="JYNZ01000004">
    <property type="protein sequence ID" value="KXK26199.1"/>
    <property type="molecule type" value="Genomic_DNA"/>
</dbReference>
<feature type="transmembrane region" description="Helical" evidence="10">
    <location>
        <begin position="214"/>
        <end position="232"/>
    </location>
</feature>
<comment type="caution">
    <text evidence="12">The sequence shown here is derived from an EMBL/GenBank/DDBJ whole genome shotgun (WGS) entry which is preliminary data.</text>
</comment>
<dbReference type="PANTHER" id="PTHR10906">
    <property type="entry name" value="SECY/SEC61-ALPHA FAMILY MEMBER"/>
    <property type="match status" value="1"/>
</dbReference>
<dbReference type="NCBIfam" id="TIGR00967">
    <property type="entry name" value="3a0501s007"/>
    <property type="match status" value="1"/>
</dbReference>
<feature type="transmembrane region" description="Helical" evidence="10">
    <location>
        <begin position="101"/>
        <end position="123"/>
    </location>
</feature>
<dbReference type="GO" id="GO:0005886">
    <property type="term" value="C:plasma membrane"/>
    <property type="evidence" value="ECO:0007669"/>
    <property type="project" value="UniProtKB-SubCell"/>
</dbReference>
<feature type="transmembrane region" description="Helical" evidence="10">
    <location>
        <begin position="183"/>
        <end position="202"/>
    </location>
</feature>
<keyword evidence="8 10" id="KW-0472">Membrane</keyword>
<evidence type="ECO:0000256" key="9">
    <source>
        <dbReference type="ARBA" id="ARBA00039733"/>
    </source>
</evidence>
<dbReference type="AlphaFoldDB" id="A0A136LX25"/>
<dbReference type="GO" id="GO:0006605">
    <property type="term" value="P:protein targeting"/>
    <property type="evidence" value="ECO:0007669"/>
    <property type="project" value="UniProtKB-UniRule"/>
</dbReference>
<dbReference type="PATRIC" id="fig|1617426.3.peg.1183"/>
<comment type="similarity">
    <text evidence="2 10 11">Belongs to the SecY/SEC61-alpha family.</text>
</comment>
<proteinExistence type="inferred from homology"/>
<dbReference type="GO" id="GO:0043952">
    <property type="term" value="P:protein transport by the Sec complex"/>
    <property type="evidence" value="ECO:0007669"/>
    <property type="project" value="UniProtKB-UniRule"/>
</dbReference>
<evidence type="ECO:0000256" key="8">
    <source>
        <dbReference type="ARBA" id="ARBA00023136"/>
    </source>
</evidence>
<protein>
    <recommendedName>
        <fullName evidence="9 10">Protein translocase subunit SecY</fullName>
    </recommendedName>
</protein>
<keyword evidence="7 10" id="KW-0811">Translocation</keyword>
<feature type="transmembrane region" description="Helical" evidence="10">
    <location>
        <begin position="312"/>
        <end position="333"/>
    </location>
</feature>
<organism evidence="12 13">
    <name type="scientific">candidate division WS6 bacterium OLB20</name>
    <dbReference type="NCBI Taxonomy" id="1617426"/>
    <lineage>
        <taxon>Bacteria</taxon>
        <taxon>Candidatus Dojkabacteria</taxon>
    </lineage>
</organism>
<evidence type="ECO:0000256" key="5">
    <source>
        <dbReference type="ARBA" id="ARBA00022927"/>
    </source>
</evidence>
<feature type="transmembrane region" description="Helical" evidence="10">
    <location>
        <begin position="450"/>
        <end position="471"/>
    </location>
</feature>
<evidence type="ECO:0000313" key="13">
    <source>
        <dbReference type="Proteomes" id="UP000070457"/>
    </source>
</evidence>
<feature type="transmembrane region" description="Helical" evidence="10">
    <location>
        <begin position="367"/>
        <end position="389"/>
    </location>
</feature>
<evidence type="ECO:0000313" key="12">
    <source>
        <dbReference type="EMBL" id="KXK26199.1"/>
    </source>
</evidence>
<evidence type="ECO:0000256" key="4">
    <source>
        <dbReference type="ARBA" id="ARBA00022692"/>
    </source>
</evidence>
<gene>
    <name evidence="10 12" type="primary">secY</name>
    <name evidence="12" type="ORF">TR69_WS6001001194</name>
</gene>
<comment type="subunit">
    <text evidence="10">Component of the Sec protein translocase complex. Heterotrimer consisting of SecY, SecE and SecG subunits. The heterotrimers can form oligomers, although 1 heterotrimer is thought to be able to translocate proteins. Interacts with the ribosome. Interacts with SecDF, and other proteins may be involved. Interacts with SecA.</text>
</comment>
<dbReference type="InterPro" id="IPR023201">
    <property type="entry name" value="SecY_dom_sf"/>
</dbReference>
<dbReference type="FunFam" id="1.10.3370.10:FF:000001">
    <property type="entry name" value="Preprotein translocase subunit SecY"/>
    <property type="match status" value="1"/>
</dbReference>
<keyword evidence="4 10" id="KW-0812">Transmembrane</keyword>
<comment type="subcellular location">
    <subcellularLocation>
        <location evidence="10">Cell membrane</location>
        <topology evidence="10">Multi-pass membrane protein</topology>
    </subcellularLocation>
    <subcellularLocation>
        <location evidence="1">Membrane</location>
        <topology evidence="1">Multi-pass membrane protein</topology>
    </subcellularLocation>
</comment>
<dbReference type="GO" id="GO:0065002">
    <property type="term" value="P:intracellular protein transmembrane transport"/>
    <property type="evidence" value="ECO:0007669"/>
    <property type="project" value="UniProtKB-UniRule"/>
</dbReference>
<keyword evidence="6 10" id="KW-1133">Transmembrane helix</keyword>